<dbReference type="AlphaFoldDB" id="A0A448DMZ0"/>
<sequence length="176" mass="19894">MTPENDANNIKWLMTDLMVDLASAVGMARDVIISHDPLVPIKSMGRLRVCNHFIVLTLFKLHEVRKGYGQFFHRLPSEATVSLYQAAKDIEAKQICQFRNKYAAHIFDKDSKNPISLKKAEELLLSITGKDNSDCLSFYDWICPVGWKADQKCVVSTVVAMRDYCMGLPGGELERP</sequence>
<proteinExistence type="predicted"/>
<organism evidence="1 2">
    <name type="scientific">Pseudomonas fluorescens</name>
    <dbReference type="NCBI Taxonomy" id="294"/>
    <lineage>
        <taxon>Bacteria</taxon>
        <taxon>Pseudomonadati</taxon>
        <taxon>Pseudomonadota</taxon>
        <taxon>Gammaproteobacteria</taxon>
        <taxon>Pseudomonadales</taxon>
        <taxon>Pseudomonadaceae</taxon>
        <taxon>Pseudomonas</taxon>
    </lineage>
</organism>
<dbReference type="Gene3D" id="1.20.120.1060">
    <property type="match status" value="1"/>
</dbReference>
<gene>
    <name evidence="1" type="ORF">NCTC9428_00694</name>
</gene>
<dbReference type="RefSeq" id="WP_126359858.1">
    <property type="nucleotide sequence ID" value="NZ_LR134318.1"/>
</dbReference>
<dbReference type="EMBL" id="LR134318">
    <property type="protein sequence ID" value="VEF08169.1"/>
    <property type="molecule type" value="Genomic_DNA"/>
</dbReference>
<name>A0A448DMZ0_PSEFL</name>
<evidence type="ECO:0000313" key="1">
    <source>
        <dbReference type="EMBL" id="VEF08169.1"/>
    </source>
</evidence>
<dbReference type="Proteomes" id="UP000281909">
    <property type="component" value="Chromosome"/>
</dbReference>
<dbReference type="OrthoDB" id="6892928at2"/>
<accession>A0A448DMZ0</accession>
<protein>
    <recommendedName>
        <fullName evidence="3">HEPN AbiU2-like domain-containing protein</fullName>
    </recommendedName>
</protein>
<reference evidence="1 2" key="1">
    <citation type="submission" date="2018-12" db="EMBL/GenBank/DDBJ databases">
        <authorList>
            <consortium name="Pathogen Informatics"/>
        </authorList>
    </citation>
    <scope>NUCLEOTIDE SEQUENCE [LARGE SCALE GENOMIC DNA]</scope>
    <source>
        <strain evidence="1 2">NCTC9428</strain>
    </source>
</reference>
<evidence type="ECO:0000313" key="2">
    <source>
        <dbReference type="Proteomes" id="UP000281909"/>
    </source>
</evidence>
<evidence type="ECO:0008006" key="3">
    <source>
        <dbReference type="Google" id="ProtNLM"/>
    </source>
</evidence>